<proteinExistence type="predicted"/>
<sequence>MDTKTGKLFEQEESTKVRRVQGGVASTDATLSSHTGDNSELFPKVLSLYVQKGARIADVTYGTGVFWRNVDTSEYEFLPSDLKTGVDARALSYADNFLDAFVLDPPYMEGLYRDNTSKLAGGGTHDAFREYYSNGTATSDKTLKYHDKVIDMYMTIGLEARRTLRDGGVFIVKCQDEVSANRQKLTHVELIFGYEQMGFYCKDLFVLTRSNKPTVARLIKQEHARKNHSYFLIFILRKGRKRLPYSNFRPLLTSYAEKISK</sequence>
<evidence type="ECO:0008006" key="3">
    <source>
        <dbReference type="Google" id="ProtNLM"/>
    </source>
</evidence>
<evidence type="ECO:0000313" key="1">
    <source>
        <dbReference type="EMBL" id="MDP4302991.1"/>
    </source>
</evidence>
<keyword evidence="2" id="KW-1185">Reference proteome</keyword>
<name>A0ABT9G960_LEPDI</name>
<dbReference type="SUPFAM" id="SSF53335">
    <property type="entry name" value="S-adenosyl-L-methionine-dependent methyltransferases"/>
    <property type="match status" value="1"/>
</dbReference>
<dbReference type="Gene3D" id="3.40.50.150">
    <property type="entry name" value="Vaccinia Virus protein VP39"/>
    <property type="match status" value="1"/>
</dbReference>
<reference evidence="1 2" key="1">
    <citation type="submission" date="2023-08" db="EMBL/GenBank/DDBJ databases">
        <authorList>
            <person name="Roldan D.M."/>
            <person name="Menes R.J."/>
        </authorList>
    </citation>
    <scope>NUCLEOTIDE SEQUENCE [LARGE SCALE GENOMIC DNA]</scope>
    <source>
        <strain evidence="1 2">CCM 2812</strain>
    </source>
</reference>
<accession>A0ABT9G960</accession>
<protein>
    <recommendedName>
        <fullName evidence="3">Site-specific DNA-methyltransferase</fullName>
    </recommendedName>
</protein>
<dbReference type="EMBL" id="JAUZEE010000020">
    <property type="protein sequence ID" value="MDP4302991.1"/>
    <property type="molecule type" value="Genomic_DNA"/>
</dbReference>
<dbReference type="RefSeq" id="WP_305751528.1">
    <property type="nucleotide sequence ID" value="NZ_JAUZEE010000020.1"/>
</dbReference>
<evidence type="ECO:0000313" key="2">
    <source>
        <dbReference type="Proteomes" id="UP001235760"/>
    </source>
</evidence>
<comment type="caution">
    <text evidence="1">The sequence shown here is derived from an EMBL/GenBank/DDBJ whole genome shotgun (WGS) entry which is preliminary data.</text>
</comment>
<gene>
    <name evidence="1" type="ORF">Q8X39_20340</name>
</gene>
<organism evidence="1 2">
    <name type="scientific">Leptothrix discophora</name>
    <dbReference type="NCBI Taxonomy" id="89"/>
    <lineage>
        <taxon>Bacteria</taxon>
        <taxon>Pseudomonadati</taxon>
        <taxon>Pseudomonadota</taxon>
        <taxon>Betaproteobacteria</taxon>
        <taxon>Burkholderiales</taxon>
        <taxon>Sphaerotilaceae</taxon>
        <taxon>Leptothrix</taxon>
    </lineage>
</organism>
<dbReference type="Proteomes" id="UP001235760">
    <property type="component" value="Unassembled WGS sequence"/>
</dbReference>
<dbReference type="InterPro" id="IPR029063">
    <property type="entry name" value="SAM-dependent_MTases_sf"/>
</dbReference>